<evidence type="ECO:0000313" key="6">
    <source>
        <dbReference type="Proteomes" id="UP000595090"/>
    </source>
</evidence>
<dbReference type="InterPro" id="IPR027417">
    <property type="entry name" value="P-loop_NTPase"/>
</dbReference>
<dbReference type="Gene3D" id="3.30.420.240">
    <property type="match status" value="1"/>
</dbReference>
<sequence>MRTREELEREVRELVRTGDVTALREVRDAVRRARARKNSRRVLRYMYDPVGWARDCIAWDAGEGLTAYQADVLGAIPVHRRVAVRGPHGLGKTAQAAITVLWFATTREAAGIDWKVIMTASAWRHLAVYLVPELRKWAKRIRWDQVGREPFSERTELLALNLKLENGAATPVASHKPELIEGAHADSLLYLIDEAKIVPDGTWDAIEGAFSGGRTDGPPGALPEAFAFAISTPGAPAGRFYDIHRRAPGLEDWWVRHVTLAEAISAGRISREWAEQRARQWGRDSAMYANRVEGEFHSADEDSVIPLAWAEAAVERWHEWDQAGRPELEGRRFTGVDVARSGGDSTVLAHRWGPAITHLETHDKEDTMQTTARVQAATGEAGEVVPVVDSMGVGGGVVDRLRELGVPVLAYTGAAKTKARTRDGEWGFRNVRSAAYWRMRELLDPAYEPEVMLPPDDELLADLTTPTWDTTTGVPPRIRVEPKEDLVKRMGRSPDKGDSVVMSYSAEWMKASAVHSPARRGQAGGQAAPRGASRYGRTLGGGGTRSR</sequence>
<dbReference type="GeneID" id="80020288"/>
<comment type="subcellular location">
    <subcellularLocation>
        <location evidence="1">Host nucleus</location>
    </subcellularLocation>
</comment>
<keyword evidence="6" id="KW-1185">Reference proteome</keyword>
<evidence type="ECO:0000256" key="4">
    <source>
        <dbReference type="SAM" id="MobiDB-lite"/>
    </source>
</evidence>
<name>A0A7T0M0X6_9CAUD</name>
<feature type="compositionally biased region" description="Low complexity" evidence="4">
    <location>
        <begin position="519"/>
        <end position="537"/>
    </location>
</feature>
<dbReference type="RefSeq" id="YP_010755618.1">
    <property type="nucleotide sequence ID" value="NC_073473.1"/>
</dbReference>
<dbReference type="EMBL" id="MW291017">
    <property type="protein sequence ID" value="QPL14031.1"/>
    <property type="molecule type" value="Genomic_DNA"/>
</dbReference>
<organism evidence="5 6">
    <name type="scientific">Streptomyces phage TurkishDelight</name>
    <dbReference type="NCBI Taxonomy" id="2793708"/>
    <lineage>
        <taxon>Viruses</taxon>
        <taxon>Duplodnaviria</taxon>
        <taxon>Heunggongvirae</taxon>
        <taxon>Uroviricota</taxon>
        <taxon>Caudoviricetes</taxon>
        <taxon>Dolmabahcevirus</taxon>
        <taxon>Dolmabahcevirus turkishdelight</taxon>
    </lineage>
</organism>
<dbReference type="KEGG" id="vg:80020288"/>
<reference evidence="5 6" key="1">
    <citation type="submission" date="2020-11" db="EMBL/GenBank/DDBJ databases">
        <authorList>
            <person name="Asamoah-Frimpong E.A."/>
            <person name="Attaran A."/>
            <person name="Berhane B."/>
            <person name="Boone B.K."/>
            <person name="Cesta G."/>
            <person name="Chorbajian C."/>
            <person name="Cowan J.T."/>
            <person name="Datu D.V."/>
            <person name="Der L."/>
            <person name="Egbunine A.O."/>
            <person name="Giampietro H."/>
            <person name="Gunnison R.P."/>
            <person name="Joseph M.A."/>
            <person name="Kiewe T."/>
            <person name="Oboh E.C."/>
            <person name="O'Neill K."/>
            <person name="Oxlaj J.A."/>
            <person name="Patel A.K."/>
            <person name="Saqaf K."/>
            <person name="Vuong K."/>
            <person name="Walker C."/>
            <person name="Wikina T."/>
            <person name="Yan T."/>
            <person name="Avazpour P."/>
            <person name="Kim F.M."/>
            <person name="Mason K.J."/>
            <person name="Nguyen D.A."/>
            <person name="Pettit S.M."/>
            <person name="Zhou O.J."/>
            <person name="Brissett D.L."/>
            <person name="Gualtieri C."/>
            <person name="Hufford T.M."/>
            <person name="Ko J.M."/>
            <person name="Novak J.K."/>
            <person name="Smith Z.M."/>
            <person name="Erill I."/>
            <person name="Caruso S.M."/>
            <person name="Garlena R.A."/>
            <person name="Russell D.A."/>
            <person name="Pope W.H."/>
            <person name="Jacobs-Sera D."/>
            <person name="Hatfull G.F."/>
        </authorList>
    </citation>
    <scope>NUCLEOTIDE SEQUENCE [LARGE SCALE GENOMIC DNA]</scope>
</reference>
<evidence type="ECO:0000256" key="1">
    <source>
        <dbReference type="ARBA" id="ARBA00004147"/>
    </source>
</evidence>
<accession>A0A7T0M0X6</accession>
<feature type="region of interest" description="Disordered" evidence="4">
    <location>
        <begin position="512"/>
        <end position="547"/>
    </location>
</feature>
<keyword evidence="3" id="KW-1048">Host nucleus</keyword>
<proteinExistence type="predicted"/>
<feature type="compositionally biased region" description="Gly residues" evidence="4">
    <location>
        <begin position="538"/>
        <end position="547"/>
    </location>
</feature>
<gene>
    <name evidence="5" type="primary">2</name>
    <name evidence="5" type="ORF">SEA_TURKISHDELIGHT_2</name>
</gene>
<evidence type="ECO:0000313" key="5">
    <source>
        <dbReference type="EMBL" id="QPL14031.1"/>
    </source>
</evidence>
<protein>
    <recommendedName>
        <fullName evidence="2">Replication-associated protein</fullName>
    </recommendedName>
</protein>
<dbReference type="Proteomes" id="UP000595090">
    <property type="component" value="Segment"/>
</dbReference>
<evidence type="ECO:0000256" key="3">
    <source>
        <dbReference type="ARBA" id="ARBA00022562"/>
    </source>
</evidence>
<dbReference type="Gene3D" id="3.40.50.300">
    <property type="entry name" value="P-loop containing nucleotide triphosphate hydrolases"/>
    <property type="match status" value="1"/>
</dbReference>
<evidence type="ECO:0000256" key="2">
    <source>
        <dbReference type="ARBA" id="ARBA00014531"/>
    </source>
</evidence>
<dbReference type="SUPFAM" id="SSF52540">
    <property type="entry name" value="P-loop containing nucleoside triphosphate hydrolases"/>
    <property type="match status" value="1"/>
</dbReference>